<dbReference type="Proteomes" id="UP000283210">
    <property type="component" value="Chromosome 18"/>
</dbReference>
<reference evidence="2 3" key="2">
    <citation type="submission" date="2019-01" db="EMBL/GenBank/DDBJ databases">
        <title>A chromosome length genome reference of the Java medaka (oryzias javanicus).</title>
        <authorList>
            <person name="Herpin A."/>
            <person name="Takehana Y."/>
            <person name="Naruse K."/>
            <person name="Ansai S."/>
            <person name="Kawaguchi M."/>
        </authorList>
    </citation>
    <scope>NUCLEOTIDE SEQUENCE [LARGE SCALE GENOMIC DNA]</scope>
    <source>
        <strain evidence="2">RS831</strain>
        <tissue evidence="2">Whole body</tissue>
    </source>
</reference>
<keyword evidence="3" id="KW-1185">Reference proteome</keyword>
<feature type="region of interest" description="Disordered" evidence="1">
    <location>
        <begin position="1"/>
        <end position="40"/>
    </location>
</feature>
<evidence type="ECO:0000313" key="2">
    <source>
        <dbReference type="EMBL" id="RVE60833.1"/>
    </source>
</evidence>
<sequence>MISHDQEATLKNRTRCNRKPYVSNSAPCRRPPEHEAVRTSRRRAAVRFRAGSSSSAVLPQSGRRLAGVLDVSPDRLSSLGGKRLGTRSCARERAKTRLCGSGHTGGVTAQSGSRSPKSGRFLTPPEKEVGGLAKFGFDLSSRKKLRIQRADSTDICSKHTVLLSDTHPR</sequence>
<name>A0A3S2M661_ORYJA</name>
<organism evidence="2 3">
    <name type="scientific">Oryzias javanicus</name>
    <name type="common">Javanese ricefish</name>
    <name type="synonym">Aplocheilus javanicus</name>
    <dbReference type="NCBI Taxonomy" id="123683"/>
    <lineage>
        <taxon>Eukaryota</taxon>
        <taxon>Metazoa</taxon>
        <taxon>Chordata</taxon>
        <taxon>Craniata</taxon>
        <taxon>Vertebrata</taxon>
        <taxon>Euteleostomi</taxon>
        <taxon>Actinopterygii</taxon>
        <taxon>Neopterygii</taxon>
        <taxon>Teleostei</taxon>
        <taxon>Neoteleostei</taxon>
        <taxon>Acanthomorphata</taxon>
        <taxon>Ovalentaria</taxon>
        <taxon>Atherinomorphae</taxon>
        <taxon>Beloniformes</taxon>
        <taxon>Adrianichthyidae</taxon>
        <taxon>Oryziinae</taxon>
        <taxon>Oryzias</taxon>
    </lineage>
</organism>
<protein>
    <submittedName>
        <fullName evidence="2">Uncharacterized protein</fullName>
    </submittedName>
</protein>
<dbReference type="EMBL" id="CM012454">
    <property type="protein sequence ID" value="RVE60833.1"/>
    <property type="molecule type" value="Genomic_DNA"/>
</dbReference>
<evidence type="ECO:0000256" key="1">
    <source>
        <dbReference type="SAM" id="MobiDB-lite"/>
    </source>
</evidence>
<reference evidence="2 3" key="1">
    <citation type="submission" date="2018-11" db="EMBL/GenBank/DDBJ databases">
        <authorList>
            <person name="Lopez-Roques C."/>
            <person name="Donnadieu C."/>
            <person name="Bouchez O."/>
            <person name="Klopp C."/>
            <person name="Cabau C."/>
            <person name="Zahm M."/>
        </authorList>
    </citation>
    <scope>NUCLEOTIDE SEQUENCE [LARGE SCALE GENOMIC DNA]</scope>
    <source>
        <strain evidence="2">RS831</strain>
        <tissue evidence="2">Whole body</tissue>
    </source>
</reference>
<gene>
    <name evidence="2" type="ORF">OJAV_G00184310</name>
</gene>
<proteinExistence type="predicted"/>
<evidence type="ECO:0000313" key="3">
    <source>
        <dbReference type="Proteomes" id="UP000283210"/>
    </source>
</evidence>
<feature type="compositionally biased region" description="Polar residues" evidence="1">
    <location>
        <begin position="107"/>
        <end position="116"/>
    </location>
</feature>
<dbReference type="AlphaFoldDB" id="A0A3S2M661"/>
<accession>A0A3S2M661</accession>
<feature type="region of interest" description="Disordered" evidence="1">
    <location>
        <begin position="97"/>
        <end position="127"/>
    </location>
</feature>
<feature type="compositionally biased region" description="Basic and acidic residues" evidence="1">
    <location>
        <begin position="1"/>
        <end position="10"/>
    </location>
</feature>